<gene>
    <name evidence="1" type="ORF">PHSY_002184</name>
</gene>
<organism evidence="1 2">
    <name type="scientific">Pseudozyma hubeiensis (strain SY62)</name>
    <name type="common">Yeast</name>
    <dbReference type="NCBI Taxonomy" id="1305764"/>
    <lineage>
        <taxon>Eukaryota</taxon>
        <taxon>Fungi</taxon>
        <taxon>Dikarya</taxon>
        <taxon>Basidiomycota</taxon>
        <taxon>Ustilaginomycotina</taxon>
        <taxon>Ustilaginomycetes</taxon>
        <taxon>Ustilaginales</taxon>
        <taxon>Ustilaginaceae</taxon>
        <taxon>Pseudozyma</taxon>
    </lineage>
</organism>
<reference evidence="2" key="1">
    <citation type="journal article" date="2013" name="Genome Announc.">
        <title>Draft genome sequence of the basidiomycetous yeast-like fungus Pseudozyma hubeiensis SY62, which produces an abundant amount of the biosurfactant mannosylerythritol lipids.</title>
        <authorList>
            <person name="Konishi M."/>
            <person name="Hatada Y."/>
            <person name="Horiuchi J."/>
        </authorList>
    </citation>
    <scope>NUCLEOTIDE SEQUENCE [LARGE SCALE GENOMIC DNA]</scope>
    <source>
        <strain evidence="2">SY62</strain>
    </source>
</reference>
<sequence length="105" mass="11818">MQFAAVDQECSNRRTAVTTRNRLGNGNSHSGALSQNKRLWFKIRRELSGRLESRNGYSRSLVYSVHSADCLLSYLGLRRPRAVPMTQFWRMRSSNGTCTGFGGSS</sequence>
<dbReference type="GeneID" id="24107477"/>
<dbReference type="RefSeq" id="XP_012188198.1">
    <property type="nucleotide sequence ID" value="XM_012332808.1"/>
</dbReference>
<keyword evidence="2" id="KW-1185">Reference proteome</keyword>
<dbReference type="HOGENOM" id="CLU_2237782_0_0_1"/>
<dbReference type="AlphaFoldDB" id="R9P0E9"/>
<proteinExistence type="predicted"/>
<protein>
    <submittedName>
        <fullName evidence="1">Uncharacterized protein</fullName>
    </submittedName>
</protein>
<evidence type="ECO:0000313" key="2">
    <source>
        <dbReference type="Proteomes" id="UP000014071"/>
    </source>
</evidence>
<evidence type="ECO:0000313" key="1">
    <source>
        <dbReference type="EMBL" id="GAC94611.1"/>
    </source>
</evidence>
<dbReference type="EMBL" id="DF238785">
    <property type="protein sequence ID" value="GAC94611.1"/>
    <property type="molecule type" value="Genomic_DNA"/>
</dbReference>
<accession>R9P0E9</accession>
<name>R9P0E9_PSEHS</name>
<dbReference type="Proteomes" id="UP000014071">
    <property type="component" value="Unassembled WGS sequence"/>
</dbReference>